<keyword evidence="6" id="KW-0902">Two-component regulatory system</keyword>
<dbReference type="GO" id="GO:0000155">
    <property type="term" value="F:phosphorelay sensor kinase activity"/>
    <property type="evidence" value="ECO:0007669"/>
    <property type="project" value="InterPro"/>
</dbReference>
<sequence length="388" mass="42832">MTTPVKFLLVDDLPENLLSLQALLRRDNLVLLMAKSGDEALELLLEHDVALALIDVQMPGLNGFELAELMRGNERTRRIPIIFVTAGTHSAERRFQGYEAGAVDFIQKPIEPDILRSKTEVFFEIYRQRQMIAEQRDLLQAQAEALQLADKRKDEFLAVLAHELRNPLAALRSGLELLLRKPDEPKAARISGLMQEQMTHLLRLVDDLLDASRITQGKIELRTAVFDLRDAALAAVEMARPAIDEQDHALVIHLTDHPIELVADKLRITQCIGNLLNNSAKYTPRGGRIELTIEDTFGAVRVTVADNGLGLTQEASAAIFRMFEQVEDHLEHAHGGLGIGLALVKQLVELHGGSIAVASDGPHQGSAFTLEIPKAGIRPSHMISPSLA</sequence>
<proteinExistence type="predicted"/>
<evidence type="ECO:0000256" key="6">
    <source>
        <dbReference type="ARBA" id="ARBA00023012"/>
    </source>
</evidence>
<dbReference type="SUPFAM" id="SSF55874">
    <property type="entry name" value="ATPase domain of HSP90 chaperone/DNA topoisomerase II/histidine kinase"/>
    <property type="match status" value="1"/>
</dbReference>
<keyword evidence="5 10" id="KW-0418">Kinase</keyword>
<dbReference type="STRING" id="487184.SAMN05216421_2097"/>
<accession>A0A1H1UNA1</accession>
<dbReference type="Gene3D" id="3.40.50.2300">
    <property type="match status" value="1"/>
</dbReference>
<dbReference type="EMBL" id="LT629736">
    <property type="protein sequence ID" value="SDS74008.1"/>
    <property type="molecule type" value="Genomic_DNA"/>
</dbReference>
<dbReference type="InterPro" id="IPR001789">
    <property type="entry name" value="Sig_transdc_resp-reg_receiver"/>
</dbReference>
<gene>
    <name evidence="10" type="ORF">SAMN05216421_2097</name>
</gene>
<keyword evidence="11" id="KW-1185">Reference proteome</keyword>
<evidence type="ECO:0000313" key="11">
    <source>
        <dbReference type="Proteomes" id="UP000243207"/>
    </source>
</evidence>
<evidence type="ECO:0000259" key="8">
    <source>
        <dbReference type="PROSITE" id="PS50109"/>
    </source>
</evidence>
<feature type="domain" description="Histidine kinase" evidence="8">
    <location>
        <begin position="159"/>
        <end position="376"/>
    </location>
</feature>
<dbReference type="InterPro" id="IPR003594">
    <property type="entry name" value="HATPase_dom"/>
</dbReference>
<dbReference type="Pfam" id="PF02518">
    <property type="entry name" value="HATPase_c"/>
    <property type="match status" value="1"/>
</dbReference>
<dbReference type="Gene3D" id="1.10.287.130">
    <property type="match status" value="1"/>
</dbReference>
<dbReference type="PROSITE" id="PS50109">
    <property type="entry name" value="HIS_KIN"/>
    <property type="match status" value="1"/>
</dbReference>
<evidence type="ECO:0000259" key="9">
    <source>
        <dbReference type="PROSITE" id="PS50110"/>
    </source>
</evidence>
<evidence type="ECO:0000256" key="2">
    <source>
        <dbReference type="ARBA" id="ARBA00012438"/>
    </source>
</evidence>
<dbReference type="EC" id="2.7.13.3" evidence="2"/>
<dbReference type="PANTHER" id="PTHR43547:SF2">
    <property type="entry name" value="HYBRID SIGNAL TRANSDUCTION HISTIDINE KINASE C"/>
    <property type="match status" value="1"/>
</dbReference>
<feature type="domain" description="Response regulatory" evidence="9">
    <location>
        <begin position="6"/>
        <end position="123"/>
    </location>
</feature>
<dbReference type="InterPro" id="IPR003661">
    <property type="entry name" value="HisK_dim/P_dom"/>
</dbReference>
<dbReference type="InterPro" id="IPR005467">
    <property type="entry name" value="His_kinase_dom"/>
</dbReference>
<keyword evidence="3 7" id="KW-0597">Phosphoprotein</keyword>
<evidence type="ECO:0000256" key="7">
    <source>
        <dbReference type="PROSITE-ProRule" id="PRU00169"/>
    </source>
</evidence>
<dbReference type="Pfam" id="PF00072">
    <property type="entry name" value="Response_reg"/>
    <property type="match status" value="1"/>
</dbReference>
<dbReference type="PANTHER" id="PTHR43547">
    <property type="entry name" value="TWO-COMPONENT HISTIDINE KINASE"/>
    <property type="match status" value="1"/>
</dbReference>
<dbReference type="RefSeq" id="WP_093394234.1">
    <property type="nucleotide sequence ID" value="NZ_LT629736.1"/>
</dbReference>
<dbReference type="InterPro" id="IPR011006">
    <property type="entry name" value="CheY-like_superfamily"/>
</dbReference>
<comment type="catalytic activity">
    <reaction evidence="1">
        <text>ATP + protein L-histidine = ADP + protein N-phospho-L-histidine.</text>
        <dbReference type="EC" id="2.7.13.3"/>
    </reaction>
</comment>
<dbReference type="CDD" id="cd00082">
    <property type="entry name" value="HisKA"/>
    <property type="match status" value="1"/>
</dbReference>
<evidence type="ECO:0000256" key="5">
    <source>
        <dbReference type="ARBA" id="ARBA00022777"/>
    </source>
</evidence>
<dbReference type="SMART" id="SM00448">
    <property type="entry name" value="REC"/>
    <property type="match status" value="1"/>
</dbReference>
<dbReference type="AlphaFoldDB" id="A0A1H1UNA1"/>
<dbReference type="Gene3D" id="3.30.565.10">
    <property type="entry name" value="Histidine kinase-like ATPase, C-terminal domain"/>
    <property type="match status" value="1"/>
</dbReference>
<dbReference type="FunFam" id="1.10.287.130:FF:000001">
    <property type="entry name" value="Two-component sensor histidine kinase"/>
    <property type="match status" value="1"/>
</dbReference>
<dbReference type="Pfam" id="PF00512">
    <property type="entry name" value="HisKA"/>
    <property type="match status" value="1"/>
</dbReference>
<keyword evidence="4" id="KW-0808">Transferase</keyword>
<dbReference type="SMART" id="SM00388">
    <property type="entry name" value="HisKA"/>
    <property type="match status" value="1"/>
</dbReference>
<dbReference type="InterPro" id="IPR036890">
    <property type="entry name" value="HATPase_C_sf"/>
</dbReference>
<protein>
    <recommendedName>
        <fullName evidence="2">histidine kinase</fullName>
        <ecNumber evidence="2">2.7.13.3</ecNumber>
    </recommendedName>
</protein>
<name>A0A1H1UNA1_9GAMM</name>
<evidence type="ECO:0000313" key="10">
    <source>
        <dbReference type="EMBL" id="SDS74008.1"/>
    </source>
</evidence>
<dbReference type="SMART" id="SM00387">
    <property type="entry name" value="HATPase_c"/>
    <property type="match status" value="1"/>
</dbReference>
<dbReference type="Proteomes" id="UP000243207">
    <property type="component" value="Chromosome I"/>
</dbReference>
<dbReference type="OrthoDB" id="9812260at2"/>
<organism evidence="10 11">
    <name type="scientific">Halopseudomonas xinjiangensis</name>
    <dbReference type="NCBI Taxonomy" id="487184"/>
    <lineage>
        <taxon>Bacteria</taxon>
        <taxon>Pseudomonadati</taxon>
        <taxon>Pseudomonadota</taxon>
        <taxon>Gammaproteobacteria</taxon>
        <taxon>Pseudomonadales</taxon>
        <taxon>Pseudomonadaceae</taxon>
        <taxon>Halopseudomonas</taxon>
    </lineage>
</organism>
<reference evidence="11" key="1">
    <citation type="submission" date="2016-10" db="EMBL/GenBank/DDBJ databases">
        <authorList>
            <person name="Varghese N."/>
            <person name="Submissions S."/>
        </authorList>
    </citation>
    <scope>NUCLEOTIDE SEQUENCE [LARGE SCALE GENOMIC DNA]</scope>
    <source>
        <strain evidence="11">NRRL B-51270</strain>
    </source>
</reference>
<dbReference type="PROSITE" id="PS50110">
    <property type="entry name" value="RESPONSE_REGULATORY"/>
    <property type="match status" value="1"/>
</dbReference>
<evidence type="ECO:0000256" key="1">
    <source>
        <dbReference type="ARBA" id="ARBA00000085"/>
    </source>
</evidence>
<evidence type="ECO:0000256" key="3">
    <source>
        <dbReference type="ARBA" id="ARBA00022553"/>
    </source>
</evidence>
<dbReference type="PRINTS" id="PR00344">
    <property type="entry name" value="BCTRLSENSOR"/>
</dbReference>
<dbReference type="InterPro" id="IPR004358">
    <property type="entry name" value="Sig_transdc_His_kin-like_C"/>
</dbReference>
<dbReference type="SUPFAM" id="SSF52172">
    <property type="entry name" value="CheY-like"/>
    <property type="match status" value="1"/>
</dbReference>
<evidence type="ECO:0000256" key="4">
    <source>
        <dbReference type="ARBA" id="ARBA00022679"/>
    </source>
</evidence>
<feature type="modified residue" description="4-aspartylphosphate" evidence="7">
    <location>
        <position position="55"/>
    </location>
</feature>